<comment type="caution">
    <text evidence="12">The sequence shown here is derived from an EMBL/GenBank/DDBJ whole genome shotgun (WGS) entry which is preliminary data.</text>
</comment>
<dbReference type="PANTHER" id="PTHR10877:SF183">
    <property type="entry name" value="AT14535P-RELATED"/>
    <property type="match status" value="1"/>
</dbReference>
<accession>A0A8S9X5Z9</accession>
<evidence type="ECO:0000256" key="2">
    <source>
        <dbReference type="ARBA" id="ARBA00007200"/>
    </source>
</evidence>
<evidence type="ECO:0008006" key="14">
    <source>
        <dbReference type="Google" id="ProtNLM"/>
    </source>
</evidence>
<evidence type="ECO:0000256" key="5">
    <source>
        <dbReference type="ARBA" id="ARBA00023136"/>
    </source>
</evidence>
<feature type="transmembrane region" description="Helical" evidence="9">
    <location>
        <begin position="574"/>
        <end position="593"/>
    </location>
</feature>
<feature type="compositionally biased region" description="Polar residues" evidence="8">
    <location>
        <begin position="121"/>
        <end position="133"/>
    </location>
</feature>
<dbReference type="InterPro" id="IPR051223">
    <property type="entry name" value="Polycystin"/>
</dbReference>
<dbReference type="EMBL" id="WIXP02000010">
    <property type="protein sequence ID" value="KAF6204417.1"/>
    <property type="molecule type" value="Genomic_DNA"/>
</dbReference>
<feature type="transmembrane region" description="Helical" evidence="9">
    <location>
        <begin position="178"/>
        <end position="196"/>
    </location>
</feature>
<dbReference type="OrthoDB" id="6595841at2759"/>
<dbReference type="PANTHER" id="PTHR10877">
    <property type="entry name" value="POLYCYSTIN FAMILY MEMBER"/>
    <property type="match status" value="1"/>
</dbReference>
<evidence type="ECO:0000313" key="13">
    <source>
        <dbReference type="Proteomes" id="UP000466442"/>
    </source>
</evidence>
<comment type="subcellular location">
    <subcellularLocation>
        <location evidence="1">Membrane</location>
        <topology evidence="1">Multi-pass membrane protein</topology>
    </subcellularLocation>
</comment>
<dbReference type="GO" id="GO:0016020">
    <property type="term" value="C:membrane"/>
    <property type="evidence" value="ECO:0007669"/>
    <property type="project" value="UniProtKB-SubCell"/>
</dbReference>
<feature type="domain" description="Polycystin cation channel PKD1/PKD2" evidence="10">
    <location>
        <begin position="407"/>
        <end position="632"/>
    </location>
</feature>
<keyword evidence="3 9" id="KW-0812">Transmembrane</keyword>
<evidence type="ECO:0000256" key="7">
    <source>
        <dbReference type="PIRSR" id="PIRSR603915-2"/>
    </source>
</evidence>
<feature type="transmembrane region" description="Helical" evidence="9">
    <location>
        <begin position="605"/>
        <end position="632"/>
    </location>
</feature>
<feature type="transmembrane region" description="Helical" evidence="9">
    <location>
        <begin position="644"/>
        <end position="662"/>
    </location>
</feature>
<dbReference type="Pfam" id="PF20519">
    <property type="entry name" value="Polycystin_dom"/>
    <property type="match status" value="1"/>
</dbReference>
<keyword evidence="5 9" id="KW-0472">Membrane</keyword>
<comment type="similarity">
    <text evidence="2">Belongs to the polycystin family.</text>
</comment>
<feature type="disulfide bond" evidence="7">
    <location>
        <begin position="276"/>
        <end position="289"/>
    </location>
</feature>
<proteinExistence type="inferred from homology"/>
<dbReference type="InterPro" id="IPR003915">
    <property type="entry name" value="PKD_2"/>
</dbReference>
<evidence type="ECO:0000313" key="12">
    <source>
        <dbReference type="EMBL" id="KAF6204417.1"/>
    </source>
</evidence>
<keyword evidence="13" id="KW-1185">Reference proteome</keyword>
<feature type="domain" description="Polycystin" evidence="11">
    <location>
        <begin position="250"/>
        <end position="405"/>
    </location>
</feature>
<dbReference type="Proteomes" id="UP000466442">
    <property type="component" value="Unassembled WGS sequence"/>
</dbReference>
<feature type="region of interest" description="Disordered" evidence="8">
    <location>
        <begin position="120"/>
        <end position="142"/>
    </location>
</feature>
<feature type="transmembrane region" description="Helical" evidence="9">
    <location>
        <begin position="502"/>
        <end position="520"/>
    </location>
</feature>
<evidence type="ECO:0000256" key="3">
    <source>
        <dbReference type="ARBA" id="ARBA00022692"/>
    </source>
</evidence>
<feature type="transmembrane region" description="Helical" evidence="9">
    <location>
        <begin position="541"/>
        <end position="568"/>
    </location>
</feature>
<dbReference type="InterPro" id="IPR013122">
    <property type="entry name" value="PKD1_2_channel"/>
</dbReference>
<evidence type="ECO:0000256" key="4">
    <source>
        <dbReference type="ARBA" id="ARBA00022989"/>
    </source>
</evidence>
<reference evidence="12" key="1">
    <citation type="journal article" date="2021" name="Mol. Ecol. Resour.">
        <title>Apolygus lucorum genome provides insights into omnivorousness and mesophyll feeding.</title>
        <authorList>
            <person name="Liu Y."/>
            <person name="Liu H."/>
            <person name="Wang H."/>
            <person name="Huang T."/>
            <person name="Liu B."/>
            <person name="Yang B."/>
            <person name="Yin L."/>
            <person name="Li B."/>
            <person name="Zhang Y."/>
            <person name="Zhang S."/>
            <person name="Jiang F."/>
            <person name="Zhang X."/>
            <person name="Ren Y."/>
            <person name="Wang B."/>
            <person name="Wang S."/>
            <person name="Lu Y."/>
            <person name="Wu K."/>
            <person name="Fan W."/>
            <person name="Wang G."/>
        </authorList>
    </citation>
    <scope>NUCLEOTIDE SEQUENCE</scope>
    <source>
        <strain evidence="12">12Hb</strain>
    </source>
</reference>
<keyword evidence="4 9" id="KW-1133">Transmembrane helix</keyword>
<name>A0A8S9X5Z9_APOLU</name>
<evidence type="ECO:0000256" key="8">
    <source>
        <dbReference type="SAM" id="MobiDB-lite"/>
    </source>
</evidence>
<dbReference type="Gene3D" id="1.10.287.70">
    <property type="match status" value="1"/>
</dbReference>
<feature type="transmembrane region" description="Helical" evidence="9">
    <location>
        <begin position="409"/>
        <end position="432"/>
    </location>
</feature>
<gene>
    <name evidence="12" type="ORF">GE061_002758</name>
</gene>
<feature type="transmembrane region" description="Helical" evidence="9">
    <location>
        <begin position="452"/>
        <end position="474"/>
    </location>
</feature>
<protein>
    <recommendedName>
        <fullName evidence="14">Polycystic kidney disease 2-like 1 protein</fullName>
    </recommendedName>
</protein>
<organism evidence="12 13">
    <name type="scientific">Apolygus lucorum</name>
    <name type="common">Small green plant bug</name>
    <name type="synonym">Lygocoris lucorum</name>
    <dbReference type="NCBI Taxonomy" id="248454"/>
    <lineage>
        <taxon>Eukaryota</taxon>
        <taxon>Metazoa</taxon>
        <taxon>Ecdysozoa</taxon>
        <taxon>Arthropoda</taxon>
        <taxon>Hexapoda</taxon>
        <taxon>Insecta</taxon>
        <taxon>Pterygota</taxon>
        <taxon>Neoptera</taxon>
        <taxon>Paraneoptera</taxon>
        <taxon>Hemiptera</taxon>
        <taxon>Heteroptera</taxon>
        <taxon>Panheteroptera</taxon>
        <taxon>Cimicomorpha</taxon>
        <taxon>Miridae</taxon>
        <taxon>Mirini</taxon>
        <taxon>Apolygus</taxon>
    </lineage>
</organism>
<keyword evidence="6" id="KW-0325">Glycoprotein</keyword>
<feature type="transmembrane region" description="Helical" evidence="9">
    <location>
        <begin position="369"/>
        <end position="389"/>
    </location>
</feature>
<dbReference type="AlphaFoldDB" id="A0A8S9X5Z9"/>
<sequence length="790" mass="92131">MSLTTEDDERDSQFKECLDLFDLMSRMFDFEQTHAFIADDVQTRLTSQWCGEHEEITKQSERIQGRIQQSKAPSGKLPQYAIVELTHHEKKKSMAHKMKKSFLQKKDIFEISHERDLHSKSVFQPNRRSTSADYQKKDPTEEDEQINIRSSILEKKGWTTADTIRDEEGYIIFALRDFIIYSIYLVLIWMITFGTYDAAHNYYARIVSDVFTKTDYRSKMGDHIVIDNFSNARAIPQFYALVSIFTSIFDEGRVLFESIQVGPLEVRQLRVNNDTCTTAPMFVDLYETCYDYFREDIAFKERFGPAGFSAWNYTPGTNAHYSYGHVSSYGPGGYKFEFSTDRMYNLAKFTELVKWNWISLGTRAIVMDFALFAPSTNLFLIIKMVFEILPTGGMTTKSYFTTLKLFRYLTPWDLFTLSSNVMFLLFTMYFTFEEAQQVWVLKEEYLANLWNVLDIAVISLSYITSILGINRFLYNLIFLEEELTKFNSIEHPNFDGAILRDFLYAMSSSLLIFACFLKLFKFTSLYKSVTLIMEALGEVVAELLMVLLMTFVMITGFAICALVLFGAHVDHFRNIQTCFFSLIAMFAGNLDFYDESKYAYPTVAPIFFGVYILCTGVIFISLYVALIVYGYHCADVNTQIRPDTVFLSDLLWGCFMEVLHFLRRTMTIKKLKMKKLIYQNEQDYDTFVRILKRRGWKGAELQLFLKSNGLERGEPVDLDHLSEVYNEFCLRNHLFIEVEEHNAIFEQLEKVEKLFEYCDQTIVDIMTKVDYLATQLLLDDGKRKSRVESK</sequence>
<dbReference type="PRINTS" id="PR01433">
    <property type="entry name" value="POLYCYSTIN2"/>
</dbReference>
<evidence type="ECO:0000259" key="10">
    <source>
        <dbReference type="Pfam" id="PF08016"/>
    </source>
</evidence>
<evidence type="ECO:0000256" key="6">
    <source>
        <dbReference type="ARBA" id="ARBA00023180"/>
    </source>
</evidence>
<evidence type="ECO:0000259" key="11">
    <source>
        <dbReference type="Pfam" id="PF20519"/>
    </source>
</evidence>
<evidence type="ECO:0000256" key="1">
    <source>
        <dbReference type="ARBA" id="ARBA00004141"/>
    </source>
</evidence>
<dbReference type="GO" id="GO:0005509">
    <property type="term" value="F:calcium ion binding"/>
    <property type="evidence" value="ECO:0007669"/>
    <property type="project" value="InterPro"/>
</dbReference>
<evidence type="ECO:0000256" key="9">
    <source>
        <dbReference type="SAM" id="Phobius"/>
    </source>
</evidence>
<dbReference type="Pfam" id="PF08016">
    <property type="entry name" value="PKD_channel"/>
    <property type="match status" value="1"/>
</dbReference>
<dbReference type="InterPro" id="IPR046791">
    <property type="entry name" value="Polycystin_dom"/>
</dbReference>